<evidence type="ECO:0000313" key="1">
    <source>
        <dbReference type="EMBL" id="SDI10125.1"/>
    </source>
</evidence>
<dbReference type="RefSeq" id="WP_074585983.1">
    <property type="nucleotide sequence ID" value="NZ_FNEI01000001.1"/>
</dbReference>
<sequence>MESTENRAAGYTPWLLGPVATGTGLLAHLASGGDLPWPPALLAFAALLSMCASLLSRLRLPVWALLLLCGVTQQALHLAFVLFSGIVPGQGSSQHSHVLGLPLVQGAAQSTAGHVQEVMLVFHVAAALLTALLMAKAGSRFPRRPAPGWGRVRQSARDRRR</sequence>
<dbReference type="EMBL" id="FNEI01000001">
    <property type="protein sequence ID" value="SDI10125.1"/>
    <property type="molecule type" value="Genomic_DNA"/>
</dbReference>
<evidence type="ECO:0000313" key="2">
    <source>
        <dbReference type="Proteomes" id="UP000182130"/>
    </source>
</evidence>
<accession>A0A1G8HTX3</accession>
<proteinExistence type="predicted"/>
<reference evidence="2" key="1">
    <citation type="submission" date="2016-10" db="EMBL/GenBank/DDBJ databases">
        <authorList>
            <person name="Varghese N."/>
            <person name="Submissions S."/>
        </authorList>
    </citation>
    <scope>NUCLEOTIDE SEQUENCE [LARGE SCALE GENOMIC DNA]</scope>
    <source>
        <strain evidence="2">CGMCC 1.10783</strain>
    </source>
</reference>
<protein>
    <submittedName>
        <fullName evidence="1">Uncharacterized protein</fullName>
    </submittedName>
</protein>
<dbReference type="AlphaFoldDB" id="A0A1G8HTX3"/>
<gene>
    <name evidence="1" type="ORF">SAMN05216555_10132</name>
</gene>
<dbReference type="OrthoDB" id="9947384at2"/>
<name>A0A1G8HTX3_9MICC</name>
<organism evidence="1 2">
    <name type="scientific">Arthrobacter cupressi</name>
    <dbReference type="NCBI Taxonomy" id="1045773"/>
    <lineage>
        <taxon>Bacteria</taxon>
        <taxon>Bacillati</taxon>
        <taxon>Actinomycetota</taxon>
        <taxon>Actinomycetes</taxon>
        <taxon>Micrococcales</taxon>
        <taxon>Micrococcaceae</taxon>
        <taxon>Arthrobacter</taxon>
    </lineage>
</organism>
<dbReference type="Proteomes" id="UP000182130">
    <property type="component" value="Unassembled WGS sequence"/>
</dbReference>
<keyword evidence="2" id="KW-1185">Reference proteome</keyword>